<protein>
    <recommendedName>
        <fullName evidence="1">Ku70/Ku80 N-terminal alpha/beta domain-containing protein</fullName>
    </recommendedName>
</protein>
<dbReference type="InterPro" id="IPR005161">
    <property type="entry name" value="Ku_N"/>
</dbReference>
<dbReference type="Proteomes" id="UP000288216">
    <property type="component" value="Unassembled WGS sequence"/>
</dbReference>
<accession>A0A401QLY3</accession>
<name>A0A401QLY3_SCYTO</name>
<keyword evidence="3" id="KW-1185">Reference proteome</keyword>
<feature type="non-terminal residue" evidence="2">
    <location>
        <position position="43"/>
    </location>
</feature>
<gene>
    <name evidence="2" type="ORF">scyTo_0027022</name>
</gene>
<comment type="caution">
    <text evidence="2">The sequence shown here is derived from an EMBL/GenBank/DDBJ whole genome shotgun (WGS) entry which is preliminary data.</text>
</comment>
<organism evidence="2 3">
    <name type="scientific">Scyliorhinus torazame</name>
    <name type="common">Cloudy catshark</name>
    <name type="synonym">Catulus torazame</name>
    <dbReference type="NCBI Taxonomy" id="75743"/>
    <lineage>
        <taxon>Eukaryota</taxon>
        <taxon>Metazoa</taxon>
        <taxon>Chordata</taxon>
        <taxon>Craniata</taxon>
        <taxon>Vertebrata</taxon>
        <taxon>Chondrichthyes</taxon>
        <taxon>Elasmobranchii</taxon>
        <taxon>Galeomorphii</taxon>
        <taxon>Galeoidea</taxon>
        <taxon>Carcharhiniformes</taxon>
        <taxon>Scyliorhinidae</taxon>
        <taxon>Scyliorhinus</taxon>
    </lineage>
</organism>
<evidence type="ECO:0000313" key="3">
    <source>
        <dbReference type="Proteomes" id="UP000288216"/>
    </source>
</evidence>
<dbReference type="AlphaFoldDB" id="A0A401QLY3"/>
<feature type="domain" description="Ku70/Ku80 N-terminal alpha/beta" evidence="1">
    <location>
        <begin position="16"/>
        <end position="43"/>
    </location>
</feature>
<evidence type="ECO:0000313" key="2">
    <source>
        <dbReference type="EMBL" id="GCB86342.1"/>
    </source>
</evidence>
<dbReference type="Pfam" id="PF03731">
    <property type="entry name" value="Ku_N"/>
    <property type="match status" value="1"/>
</dbReference>
<dbReference type="STRING" id="75743.A0A401QLY3"/>
<sequence length="43" mass="4890">MLICVSEDVRYGGRDSLIFLIDASEAMFEKNDEDISAFDMTIQ</sequence>
<dbReference type="OrthoDB" id="3249161at2759"/>
<evidence type="ECO:0000259" key="1">
    <source>
        <dbReference type="Pfam" id="PF03731"/>
    </source>
</evidence>
<reference evidence="2 3" key="1">
    <citation type="journal article" date="2018" name="Nat. Ecol. Evol.">
        <title>Shark genomes provide insights into elasmobranch evolution and the origin of vertebrates.</title>
        <authorList>
            <person name="Hara Y"/>
            <person name="Yamaguchi K"/>
            <person name="Onimaru K"/>
            <person name="Kadota M"/>
            <person name="Koyanagi M"/>
            <person name="Keeley SD"/>
            <person name="Tatsumi K"/>
            <person name="Tanaka K"/>
            <person name="Motone F"/>
            <person name="Kageyama Y"/>
            <person name="Nozu R"/>
            <person name="Adachi N"/>
            <person name="Nishimura O"/>
            <person name="Nakagawa R"/>
            <person name="Tanegashima C"/>
            <person name="Kiyatake I"/>
            <person name="Matsumoto R"/>
            <person name="Murakumo K"/>
            <person name="Nishida K"/>
            <person name="Terakita A"/>
            <person name="Kuratani S"/>
            <person name="Sato K"/>
            <person name="Hyodo S Kuraku.S."/>
        </authorList>
    </citation>
    <scope>NUCLEOTIDE SEQUENCE [LARGE SCALE GENOMIC DNA]</scope>
</reference>
<proteinExistence type="predicted"/>
<dbReference type="EMBL" id="BFAA01272999">
    <property type="protein sequence ID" value="GCB86342.1"/>
    <property type="molecule type" value="Genomic_DNA"/>
</dbReference>